<reference evidence="1" key="1">
    <citation type="submission" date="2021-01" db="EMBL/GenBank/DDBJ databases">
        <authorList>
            <person name="Corre E."/>
            <person name="Pelletier E."/>
            <person name="Niang G."/>
            <person name="Scheremetjew M."/>
            <person name="Finn R."/>
            <person name="Kale V."/>
            <person name="Holt S."/>
            <person name="Cochrane G."/>
            <person name="Meng A."/>
            <person name="Brown T."/>
            <person name="Cohen L."/>
        </authorList>
    </citation>
    <scope>NUCLEOTIDE SEQUENCE</scope>
</reference>
<gene>
    <name evidence="1" type="ORF">NSCI0253_LOCUS17215</name>
</gene>
<accession>A0A7S1F4K8</accession>
<sequence>MDISNRHCTAPSPCETLGKIPWGLSSTLTINTAKKNTRSMDIVGIVKVSRNLCLMVRMLHAAFLVNTPTDGILDLTFLLKSLSGLPLFPTVDSDLPRLLRGQRTEDCYETRKSPMYG</sequence>
<name>A0A7S1F4K8_NOCSC</name>
<dbReference type="EMBL" id="HBFQ01024364">
    <property type="protein sequence ID" value="CAD8842867.1"/>
    <property type="molecule type" value="Transcribed_RNA"/>
</dbReference>
<proteinExistence type="predicted"/>
<evidence type="ECO:0000313" key="1">
    <source>
        <dbReference type="EMBL" id="CAD8842867.1"/>
    </source>
</evidence>
<organism evidence="1">
    <name type="scientific">Noctiluca scintillans</name>
    <name type="common">Sea sparkle</name>
    <name type="synonym">Red tide dinoflagellate</name>
    <dbReference type="NCBI Taxonomy" id="2966"/>
    <lineage>
        <taxon>Eukaryota</taxon>
        <taxon>Sar</taxon>
        <taxon>Alveolata</taxon>
        <taxon>Dinophyceae</taxon>
        <taxon>Noctilucales</taxon>
        <taxon>Noctilucaceae</taxon>
        <taxon>Noctiluca</taxon>
    </lineage>
</organism>
<dbReference type="AlphaFoldDB" id="A0A7S1F4K8"/>
<protein>
    <submittedName>
        <fullName evidence="1">Uncharacterized protein</fullName>
    </submittedName>
</protein>